<evidence type="ECO:0000313" key="5">
    <source>
        <dbReference type="Proteomes" id="UP001437256"/>
    </source>
</evidence>
<feature type="signal peptide" evidence="2">
    <location>
        <begin position="1"/>
        <end position="23"/>
    </location>
</feature>
<accession>A0ABR3A024</accession>
<feature type="region of interest" description="Disordered" evidence="1">
    <location>
        <begin position="162"/>
        <end position="188"/>
    </location>
</feature>
<feature type="compositionally biased region" description="Polar residues" evidence="1">
    <location>
        <begin position="177"/>
        <end position="188"/>
    </location>
</feature>
<keyword evidence="5" id="KW-1185">Reference proteome</keyword>
<dbReference type="PANTHER" id="PTHR38048">
    <property type="entry name" value="EXPRESSED PROTEIN"/>
    <property type="match status" value="1"/>
</dbReference>
<protein>
    <recommendedName>
        <fullName evidence="3">Hemerythrin-like domain-containing protein</fullName>
    </recommendedName>
</protein>
<dbReference type="Proteomes" id="UP001437256">
    <property type="component" value="Unassembled WGS sequence"/>
</dbReference>
<proteinExistence type="predicted"/>
<sequence>MGSSRYLASFVALIAIFVSFKFYNDPAVTEIAMSGPEMKIFESEEVLKHVKRMQAVATPERPALPSDRGAWAMAWLHLVIWNSWKGAYYYADKYPKEDFANYADYAWSAVEFLEGHHDAEEKALFPALEKKFPGSMEKNEAQHEFFLKPLVDLGEYIKSAKEDKSKWDPKKYREQASESNRQTQHTSV</sequence>
<comment type="caution">
    <text evidence="4">The sequence shown here is derived from an EMBL/GenBank/DDBJ whole genome shotgun (WGS) entry which is preliminary data.</text>
</comment>
<feature type="domain" description="Hemerythrin-like" evidence="3">
    <location>
        <begin position="102"/>
        <end position="168"/>
    </location>
</feature>
<dbReference type="InterPro" id="IPR053206">
    <property type="entry name" value="Dimeric_xanthone_biosynth"/>
</dbReference>
<evidence type="ECO:0000313" key="4">
    <source>
        <dbReference type="EMBL" id="KAL0066983.1"/>
    </source>
</evidence>
<feature type="compositionally biased region" description="Basic and acidic residues" evidence="1">
    <location>
        <begin position="162"/>
        <end position="176"/>
    </location>
</feature>
<name>A0ABR3A024_9AGAR</name>
<feature type="chain" id="PRO_5046734483" description="Hemerythrin-like domain-containing protein" evidence="2">
    <location>
        <begin position="24"/>
        <end position="188"/>
    </location>
</feature>
<reference evidence="4 5" key="1">
    <citation type="submission" date="2024-05" db="EMBL/GenBank/DDBJ databases">
        <title>A draft genome resource for the thread blight pathogen Marasmius tenuissimus strain MS-2.</title>
        <authorList>
            <person name="Yulfo-Soto G.E."/>
            <person name="Baruah I.K."/>
            <person name="Amoako-Attah I."/>
            <person name="Bukari Y."/>
            <person name="Meinhardt L.W."/>
            <person name="Bailey B.A."/>
            <person name="Cohen S.P."/>
        </authorList>
    </citation>
    <scope>NUCLEOTIDE SEQUENCE [LARGE SCALE GENOMIC DNA]</scope>
    <source>
        <strain evidence="4 5">MS-2</strain>
    </source>
</reference>
<dbReference type="EMBL" id="JBBXMP010000030">
    <property type="protein sequence ID" value="KAL0066983.1"/>
    <property type="molecule type" value="Genomic_DNA"/>
</dbReference>
<keyword evidence="2" id="KW-0732">Signal</keyword>
<evidence type="ECO:0000256" key="2">
    <source>
        <dbReference type="SAM" id="SignalP"/>
    </source>
</evidence>
<evidence type="ECO:0000256" key="1">
    <source>
        <dbReference type="SAM" id="MobiDB-lite"/>
    </source>
</evidence>
<dbReference type="Gene3D" id="1.20.120.520">
    <property type="entry name" value="nmb1532 protein domain like"/>
    <property type="match status" value="1"/>
</dbReference>
<organism evidence="4 5">
    <name type="scientific">Marasmius tenuissimus</name>
    <dbReference type="NCBI Taxonomy" id="585030"/>
    <lineage>
        <taxon>Eukaryota</taxon>
        <taxon>Fungi</taxon>
        <taxon>Dikarya</taxon>
        <taxon>Basidiomycota</taxon>
        <taxon>Agaricomycotina</taxon>
        <taxon>Agaricomycetes</taxon>
        <taxon>Agaricomycetidae</taxon>
        <taxon>Agaricales</taxon>
        <taxon>Marasmiineae</taxon>
        <taxon>Marasmiaceae</taxon>
        <taxon>Marasmius</taxon>
    </lineage>
</organism>
<gene>
    <name evidence="4" type="ORF">AAF712_005972</name>
</gene>
<dbReference type="PANTHER" id="PTHR38048:SF2">
    <property type="entry name" value="HEMERYTHRIN-LIKE DOMAIN-CONTAINING PROTEIN"/>
    <property type="match status" value="1"/>
</dbReference>
<dbReference type="Pfam" id="PF01814">
    <property type="entry name" value="Hemerythrin"/>
    <property type="match status" value="1"/>
</dbReference>
<evidence type="ECO:0000259" key="3">
    <source>
        <dbReference type="Pfam" id="PF01814"/>
    </source>
</evidence>
<dbReference type="InterPro" id="IPR012312">
    <property type="entry name" value="Hemerythrin-like"/>
</dbReference>